<keyword evidence="3" id="KW-0472">Membrane</keyword>
<keyword evidence="3" id="KW-1133">Transmembrane helix</keyword>
<feature type="transmembrane region" description="Helical" evidence="3">
    <location>
        <begin position="60"/>
        <end position="82"/>
    </location>
</feature>
<evidence type="ECO:0000256" key="2">
    <source>
        <dbReference type="ARBA" id="ARBA00023315"/>
    </source>
</evidence>
<keyword evidence="1 5" id="KW-0808">Transferase</keyword>
<protein>
    <submittedName>
        <fullName evidence="5">Putative 1-acyl-sn-glycerol-3-phosphate acyltransferase</fullName>
    </submittedName>
</protein>
<evidence type="ECO:0000259" key="4">
    <source>
        <dbReference type="SMART" id="SM00563"/>
    </source>
</evidence>
<dbReference type="GO" id="GO:0003841">
    <property type="term" value="F:1-acylglycerol-3-phosphate O-acyltransferase activity"/>
    <property type="evidence" value="ECO:0007669"/>
    <property type="project" value="TreeGrafter"/>
</dbReference>
<name>A0A1R1PD16_ZANCU</name>
<keyword evidence="2 5" id="KW-0012">Acyltransferase</keyword>
<feature type="transmembrane region" description="Helical" evidence="3">
    <location>
        <begin position="34"/>
        <end position="54"/>
    </location>
</feature>
<dbReference type="SUPFAM" id="SSF69593">
    <property type="entry name" value="Glycerol-3-phosphate (1)-acyltransferase"/>
    <property type="match status" value="1"/>
</dbReference>
<dbReference type="InterPro" id="IPR002123">
    <property type="entry name" value="Plipid/glycerol_acylTrfase"/>
</dbReference>
<organism evidence="5 6">
    <name type="scientific">Zancudomyces culisetae</name>
    <name type="common">Gut fungus</name>
    <name type="synonym">Smittium culisetae</name>
    <dbReference type="NCBI Taxonomy" id="1213189"/>
    <lineage>
        <taxon>Eukaryota</taxon>
        <taxon>Fungi</taxon>
        <taxon>Fungi incertae sedis</taxon>
        <taxon>Zoopagomycota</taxon>
        <taxon>Kickxellomycotina</taxon>
        <taxon>Harpellomycetes</taxon>
        <taxon>Harpellales</taxon>
        <taxon>Legeriomycetaceae</taxon>
        <taxon>Zancudomyces</taxon>
    </lineage>
</organism>
<gene>
    <name evidence="5" type="ORF">AX774_g7719</name>
</gene>
<dbReference type="EMBL" id="LSSK01001744">
    <property type="protein sequence ID" value="OMH78880.1"/>
    <property type="molecule type" value="Genomic_DNA"/>
</dbReference>
<dbReference type="PANTHER" id="PTHR10434:SF11">
    <property type="entry name" value="1-ACYL-SN-GLYCEROL-3-PHOSPHATE ACYLTRANSFERASE"/>
    <property type="match status" value="1"/>
</dbReference>
<reference evidence="6" key="1">
    <citation type="submission" date="2017-01" db="EMBL/GenBank/DDBJ databases">
        <authorList>
            <person name="Wang Y."/>
            <person name="White M."/>
            <person name="Kvist S."/>
            <person name="Moncalvo J.-M."/>
        </authorList>
    </citation>
    <scope>NUCLEOTIDE SEQUENCE [LARGE SCALE GENOMIC DNA]</scope>
    <source>
        <strain evidence="6">COL-18-3</strain>
    </source>
</reference>
<proteinExistence type="predicted"/>
<keyword evidence="3" id="KW-0812">Transmembrane</keyword>
<feature type="transmembrane region" description="Helical" evidence="3">
    <location>
        <begin position="6"/>
        <end position="22"/>
    </location>
</feature>
<dbReference type="OrthoDB" id="202234at2759"/>
<dbReference type="AlphaFoldDB" id="A0A1R1PD16"/>
<dbReference type="PANTHER" id="PTHR10434">
    <property type="entry name" value="1-ACYL-SN-GLYCEROL-3-PHOSPHATE ACYLTRANSFERASE"/>
    <property type="match status" value="1"/>
</dbReference>
<dbReference type="Pfam" id="PF01553">
    <property type="entry name" value="Acyltransferase"/>
    <property type="match status" value="1"/>
</dbReference>
<evidence type="ECO:0000256" key="1">
    <source>
        <dbReference type="ARBA" id="ARBA00022679"/>
    </source>
</evidence>
<evidence type="ECO:0000313" key="5">
    <source>
        <dbReference type="EMBL" id="OMH78880.1"/>
    </source>
</evidence>
<dbReference type="Proteomes" id="UP000188320">
    <property type="component" value="Unassembled WGS sequence"/>
</dbReference>
<feature type="domain" description="Phospholipid/glycerol acyltransferase" evidence="4">
    <location>
        <begin position="94"/>
        <end position="169"/>
    </location>
</feature>
<accession>A0A1R1PD16</accession>
<sequence length="228" mass="25185">MVNLYAIAGCYVVVGLFSRLNHKVQFVVKVINMALITVVSATVSISCAPVLMLMGQRSSLNWLTGRVFYGLSTVMLGVNVVIENPEILDKTKPCIMIGNHQSVIDLIWLGASFPRSAVILAKKVSVFFFPEGTRGTHKDGPDMLQFKVGAFLLAKLAKVPIVPVVVSDFHNIIDSKRWWFPGGTIKLRVLPPIDLSNVDEDKLGPTISEIRETMLKNLIEISPERTSH</sequence>
<dbReference type="SMART" id="SM00563">
    <property type="entry name" value="PlsC"/>
    <property type="match status" value="1"/>
</dbReference>
<comment type="caution">
    <text evidence="5">The sequence shown here is derived from an EMBL/GenBank/DDBJ whole genome shotgun (WGS) entry which is preliminary data.</text>
</comment>
<keyword evidence="6" id="KW-1185">Reference proteome</keyword>
<evidence type="ECO:0000313" key="6">
    <source>
        <dbReference type="Proteomes" id="UP000188320"/>
    </source>
</evidence>
<dbReference type="CDD" id="cd07989">
    <property type="entry name" value="LPLAT_AGPAT-like"/>
    <property type="match status" value="1"/>
</dbReference>
<dbReference type="GO" id="GO:0006654">
    <property type="term" value="P:phosphatidic acid biosynthetic process"/>
    <property type="evidence" value="ECO:0007669"/>
    <property type="project" value="TreeGrafter"/>
</dbReference>
<evidence type="ECO:0000256" key="3">
    <source>
        <dbReference type="SAM" id="Phobius"/>
    </source>
</evidence>
<dbReference type="GO" id="GO:0005783">
    <property type="term" value="C:endoplasmic reticulum"/>
    <property type="evidence" value="ECO:0007669"/>
    <property type="project" value="TreeGrafter"/>
</dbReference>